<reference evidence="1 2" key="1">
    <citation type="submission" date="2015-01" db="EMBL/GenBank/DDBJ databases">
        <title>The Genome Sequence of Cladophialophora immunda CBS83496.</title>
        <authorList>
            <consortium name="The Broad Institute Genomics Platform"/>
            <person name="Cuomo C."/>
            <person name="de Hoog S."/>
            <person name="Gorbushina A."/>
            <person name="Stielow B."/>
            <person name="Teixiera M."/>
            <person name="Abouelleil A."/>
            <person name="Chapman S.B."/>
            <person name="Priest M."/>
            <person name="Young S.K."/>
            <person name="Wortman J."/>
            <person name="Nusbaum C."/>
            <person name="Birren B."/>
        </authorList>
    </citation>
    <scope>NUCLEOTIDE SEQUENCE [LARGE SCALE GENOMIC DNA]</scope>
    <source>
        <strain evidence="1 2">CBS 83496</strain>
    </source>
</reference>
<protein>
    <recommendedName>
        <fullName evidence="3">GAF domain-containing protein</fullName>
    </recommendedName>
</protein>
<gene>
    <name evidence="1" type="ORF">PV07_08584</name>
</gene>
<dbReference type="GO" id="GO:0033745">
    <property type="term" value="F:L-methionine-(R)-S-oxide reductase activity"/>
    <property type="evidence" value="ECO:0007669"/>
    <property type="project" value="TreeGrafter"/>
</dbReference>
<evidence type="ECO:0000313" key="2">
    <source>
        <dbReference type="Proteomes" id="UP000054466"/>
    </source>
</evidence>
<dbReference type="PANTHER" id="PTHR21021">
    <property type="entry name" value="GAF/PUTATIVE CYTOSKELETAL PROTEIN"/>
    <property type="match status" value="1"/>
</dbReference>
<evidence type="ECO:0000313" key="1">
    <source>
        <dbReference type="EMBL" id="KIW25407.1"/>
    </source>
</evidence>
<dbReference type="STRING" id="569365.A0A0D2AKC3"/>
<name>A0A0D2AKC3_9EURO</name>
<dbReference type="InterPro" id="IPR029016">
    <property type="entry name" value="GAF-like_dom_sf"/>
</dbReference>
<dbReference type="Gene3D" id="3.30.450.40">
    <property type="match status" value="1"/>
</dbReference>
<proteinExistence type="predicted"/>
<dbReference type="SUPFAM" id="SSF55781">
    <property type="entry name" value="GAF domain-like"/>
    <property type="match status" value="1"/>
</dbReference>
<sequence>MYHALPPAVAPQAAGVNWAGFYVRDPAAPATRLVLGPFMGKVACQTITLGKGVCGTAAAAAPAGDDGAPGKSLVVPDVEAFPGHIACDGDTKSEIVVPIRAGGKVSLTPYLIRVFVGIWQRELPVDYPRLGRWCHRHRLHPTQRLR</sequence>
<accession>A0A0D2AKC3</accession>
<dbReference type="InterPro" id="IPR000614">
    <property type="entry name" value="FRMsr_CS"/>
</dbReference>
<dbReference type="GO" id="GO:0005829">
    <property type="term" value="C:cytosol"/>
    <property type="evidence" value="ECO:0007669"/>
    <property type="project" value="TreeGrafter"/>
</dbReference>
<dbReference type="OrthoDB" id="15735at2759"/>
<dbReference type="GeneID" id="27347778"/>
<dbReference type="PROSITE" id="PS01320">
    <property type="entry name" value="UPF0067"/>
    <property type="match status" value="1"/>
</dbReference>
<evidence type="ECO:0008006" key="3">
    <source>
        <dbReference type="Google" id="ProtNLM"/>
    </source>
</evidence>
<dbReference type="PANTHER" id="PTHR21021:SF15">
    <property type="entry name" value="FREE METHIONINE-R-SULFOXIDE REDUCTASE"/>
    <property type="match status" value="1"/>
</dbReference>
<keyword evidence="2" id="KW-1185">Reference proteome</keyword>
<dbReference type="EMBL" id="KN847044">
    <property type="protein sequence ID" value="KIW25407.1"/>
    <property type="molecule type" value="Genomic_DNA"/>
</dbReference>
<dbReference type="RefSeq" id="XP_016245623.1">
    <property type="nucleotide sequence ID" value="XM_016395767.1"/>
</dbReference>
<dbReference type="InterPro" id="IPR051330">
    <property type="entry name" value="Phosphatase_reg/MetRdx"/>
</dbReference>
<dbReference type="AlphaFoldDB" id="A0A0D2AKC3"/>
<dbReference type="Proteomes" id="UP000054466">
    <property type="component" value="Unassembled WGS sequence"/>
</dbReference>
<dbReference type="HOGENOM" id="CLU_1777240_0_0_1"/>
<organism evidence="1 2">
    <name type="scientific">Cladophialophora immunda</name>
    <dbReference type="NCBI Taxonomy" id="569365"/>
    <lineage>
        <taxon>Eukaryota</taxon>
        <taxon>Fungi</taxon>
        <taxon>Dikarya</taxon>
        <taxon>Ascomycota</taxon>
        <taxon>Pezizomycotina</taxon>
        <taxon>Eurotiomycetes</taxon>
        <taxon>Chaetothyriomycetidae</taxon>
        <taxon>Chaetothyriales</taxon>
        <taxon>Herpotrichiellaceae</taxon>
        <taxon>Cladophialophora</taxon>
    </lineage>
</organism>
<dbReference type="VEuPathDB" id="FungiDB:PV07_08584"/>